<evidence type="ECO:0000256" key="8">
    <source>
        <dbReference type="ARBA" id="ARBA00022430"/>
    </source>
</evidence>
<evidence type="ECO:0000256" key="11">
    <source>
        <dbReference type="ARBA" id="ARBA00023304"/>
    </source>
</evidence>
<dbReference type="InterPro" id="IPR033940">
    <property type="entry name" value="IPMI_Swivel"/>
</dbReference>
<dbReference type="NCBIfam" id="NF002458">
    <property type="entry name" value="PRK01641.1"/>
    <property type="match status" value="1"/>
</dbReference>
<evidence type="ECO:0000256" key="6">
    <source>
        <dbReference type="ARBA" id="ARBA00011998"/>
    </source>
</evidence>
<evidence type="ECO:0000256" key="3">
    <source>
        <dbReference type="ARBA" id="ARBA00004729"/>
    </source>
</evidence>
<dbReference type="OrthoDB" id="9777465at2"/>
<sequence>MDIRSKAIPLPIDNIDTDQIIPAKFLKQTDRLGYGKNLFYAWRYLQDGSPNPDFELNNPARKDAEILIAGNNFGCGSSREHAAWAVADYGIKVVLSTQFADIFKGNAYNNGILPVELDERSIADITQLVLDQPATEIEVSLQHQLVKVSTLNLEKNFHISPFKKECLLNGVDETDYLINLRGEVTLFEQQR</sequence>
<dbReference type="InterPro" id="IPR000573">
    <property type="entry name" value="AconitaseA/IPMdHydase_ssu_swvl"/>
</dbReference>
<evidence type="ECO:0000256" key="13">
    <source>
        <dbReference type="ARBA" id="ARBA00033368"/>
    </source>
</evidence>
<dbReference type="AlphaFoldDB" id="A0A239J1Z9"/>
<dbReference type="CDD" id="cd01577">
    <property type="entry name" value="IPMI_Swivel"/>
    <property type="match status" value="1"/>
</dbReference>
<comment type="subunit">
    <text evidence="5">Heterodimer of LeuC and LeuD.</text>
</comment>
<evidence type="ECO:0000256" key="10">
    <source>
        <dbReference type="ARBA" id="ARBA00023239"/>
    </source>
</evidence>
<protein>
    <recommendedName>
        <fullName evidence="7">3-isopropylmalate dehydratase small subunit</fullName>
        <ecNumber evidence="6">4.2.1.33</ecNumber>
    </recommendedName>
    <alternativeName>
        <fullName evidence="12">Alpha-IPM isomerase</fullName>
    </alternativeName>
    <alternativeName>
        <fullName evidence="13">Isopropylmalate isomerase</fullName>
    </alternativeName>
</protein>
<dbReference type="InterPro" id="IPR050075">
    <property type="entry name" value="LeuD"/>
</dbReference>
<gene>
    <name evidence="15" type="ORF">SAMN05421640_1899</name>
</gene>
<dbReference type="FunFam" id="3.20.19.10:FF:000003">
    <property type="entry name" value="3-isopropylmalate dehydratase small subunit"/>
    <property type="match status" value="1"/>
</dbReference>
<evidence type="ECO:0000256" key="9">
    <source>
        <dbReference type="ARBA" id="ARBA00022605"/>
    </source>
</evidence>
<dbReference type="Gene3D" id="3.20.19.10">
    <property type="entry name" value="Aconitase, domain 4"/>
    <property type="match status" value="1"/>
</dbReference>
<dbReference type="RefSeq" id="WP_089356625.1">
    <property type="nucleotide sequence ID" value="NZ_FZPD01000003.1"/>
</dbReference>
<dbReference type="Proteomes" id="UP000198393">
    <property type="component" value="Unassembled WGS sequence"/>
</dbReference>
<name>A0A239J1Z9_EKHLU</name>
<dbReference type="PANTHER" id="PTHR43345">
    <property type="entry name" value="3-ISOPROPYLMALATE DEHYDRATASE SMALL SUBUNIT 2-RELATED-RELATED"/>
    <property type="match status" value="1"/>
</dbReference>
<reference evidence="15 16" key="1">
    <citation type="submission" date="2017-06" db="EMBL/GenBank/DDBJ databases">
        <authorList>
            <person name="Kim H.J."/>
            <person name="Triplett B.A."/>
        </authorList>
    </citation>
    <scope>NUCLEOTIDE SEQUENCE [LARGE SCALE GENOMIC DNA]</scope>
    <source>
        <strain evidence="15 16">DSM 19307</strain>
    </source>
</reference>
<evidence type="ECO:0000256" key="7">
    <source>
        <dbReference type="ARBA" id="ARBA00017233"/>
    </source>
</evidence>
<dbReference type="InterPro" id="IPR004431">
    <property type="entry name" value="3-IsopropMal_deHydase_ssu"/>
</dbReference>
<dbReference type="EMBL" id="FZPD01000003">
    <property type="protein sequence ID" value="SNS98684.1"/>
    <property type="molecule type" value="Genomic_DNA"/>
</dbReference>
<dbReference type="UniPathway" id="UPA00048">
    <property type="reaction ID" value="UER00071"/>
</dbReference>
<keyword evidence="11" id="KW-0100">Branched-chain amino acid biosynthesis</keyword>
<evidence type="ECO:0000256" key="2">
    <source>
        <dbReference type="ARBA" id="ARBA00002695"/>
    </source>
</evidence>
<comment type="catalytic activity">
    <reaction evidence="1">
        <text>(2R,3S)-3-isopropylmalate = (2S)-2-isopropylmalate</text>
        <dbReference type="Rhea" id="RHEA:32287"/>
        <dbReference type="ChEBI" id="CHEBI:1178"/>
        <dbReference type="ChEBI" id="CHEBI:35121"/>
        <dbReference type="EC" id="4.2.1.33"/>
    </reaction>
</comment>
<dbReference type="GO" id="GO:0009098">
    <property type="term" value="P:L-leucine biosynthetic process"/>
    <property type="evidence" value="ECO:0007669"/>
    <property type="project" value="UniProtKB-UniPathway"/>
</dbReference>
<keyword evidence="8" id="KW-0432">Leucine biosynthesis</keyword>
<evidence type="ECO:0000256" key="5">
    <source>
        <dbReference type="ARBA" id="ARBA00011271"/>
    </source>
</evidence>
<dbReference type="PANTHER" id="PTHR43345:SF5">
    <property type="entry name" value="3-ISOPROPYLMALATE DEHYDRATASE SMALL SUBUNIT"/>
    <property type="match status" value="1"/>
</dbReference>
<keyword evidence="16" id="KW-1185">Reference proteome</keyword>
<feature type="domain" description="Aconitase A/isopropylmalate dehydratase small subunit swivel" evidence="14">
    <location>
        <begin position="6"/>
        <end position="119"/>
    </location>
</feature>
<evidence type="ECO:0000256" key="12">
    <source>
        <dbReference type="ARBA" id="ARBA00031631"/>
    </source>
</evidence>
<comment type="similarity">
    <text evidence="4">Belongs to the LeuD family. LeuD type 1 subfamily.</text>
</comment>
<organism evidence="15 16">
    <name type="scientific">Ekhidna lutea</name>
    <dbReference type="NCBI Taxonomy" id="447679"/>
    <lineage>
        <taxon>Bacteria</taxon>
        <taxon>Pseudomonadati</taxon>
        <taxon>Bacteroidota</taxon>
        <taxon>Cytophagia</taxon>
        <taxon>Cytophagales</taxon>
        <taxon>Reichenbachiellaceae</taxon>
        <taxon>Ekhidna</taxon>
    </lineage>
</organism>
<comment type="pathway">
    <text evidence="3">Amino-acid biosynthesis; L-leucine biosynthesis; L-leucine from 3-methyl-2-oxobutanoate: step 2/4.</text>
</comment>
<dbReference type="GO" id="GO:0003861">
    <property type="term" value="F:3-isopropylmalate dehydratase activity"/>
    <property type="evidence" value="ECO:0007669"/>
    <property type="project" value="UniProtKB-EC"/>
</dbReference>
<comment type="function">
    <text evidence="2">Catalyzes the isomerization between 2-isopropylmalate and 3-isopropylmalate, via the formation of 2-isopropylmaleate.</text>
</comment>
<dbReference type="InterPro" id="IPR015928">
    <property type="entry name" value="Aconitase/3IPM_dehydase_swvl"/>
</dbReference>
<keyword evidence="9" id="KW-0028">Amino-acid biosynthesis</keyword>
<evidence type="ECO:0000313" key="16">
    <source>
        <dbReference type="Proteomes" id="UP000198393"/>
    </source>
</evidence>
<dbReference type="EC" id="4.2.1.33" evidence="6"/>
<dbReference type="Pfam" id="PF00694">
    <property type="entry name" value="Aconitase_C"/>
    <property type="match status" value="1"/>
</dbReference>
<accession>A0A239J1Z9</accession>
<dbReference type="NCBIfam" id="TIGR00171">
    <property type="entry name" value="leuD"/>
    <property type="match status" value="1"/>
</dbReference>
<evidence type="ECO:0000313" key="15">
    <source>
        <dbReference type="EMBL" id="SNS98684.1"/>
    </source>
</evidence>
<proteinExistence type="inferred from homology"/>
<evidence type="ECO:0000256" key="4">
    <source>
        <dbReference type="ARBA" id="ARBA00009845"/>
    </source>
</evidence>
<dbReference type="SUPFAM" id="SSF52016">
    <property type="entry name" value="LeuD/IlvD-like"/>
    <property type="match status" value="1"/>
</dbReference>
<dbReference type="GO" id="GO:0009316">
    <property type="term" value="C:3-isopropylmalate dehydratase complex"/>
    <property type="evidence" value="ECO:0007669"/>
    <property type="project" value="InterPro"/>
</dbReference>
<evidence type="ECO:0000256" key="1">
    <source>
        <dbReference type="ARBA" id="ARBA00000491"/>
    </source>
</evidence>
<evidence type="ECO:0000259" key="14">
    <source>
        <dbReference type="Pfam" id="PF00694"/>
    </source>
</evidence>
<keyword evidence="10" id="KW-0456">Lyase</keyword>